<name>A0ABR7N258_9FIRM</name>
<feature type="DNA-binding region" description="H-T-H motif" evidence="2">
    <location>
        <begin position="28"/>
        <end position="47"/>
    </location>
</feature>
<gene>
    <name evidence="4" type="ORF">H8704_08745</name>
</gene>
<feature type="domain" description="HTH tetR-type" evidence="3">
    <location>
        <begin position="5"/>
        <end position="65"/>
    </location>
</feature>
<keyword evidence="1 2" id="KW-0238">DNA-binding</keyword>
<dbReference type="PRINTS" id="PR00455">
    <property type="entry name" value="HTHTETR"/>
</dbReference>
<dbReference type="InterPro" id="IPR023772">
    <property type="entry name" value="DNA-bd_HTH_TetR-type_CS"/>
</dbReference>
<dbReference type="InterPro" id="IPR009057">
    <property type="entry name" value="Homeodomain-like_sf"/>
</dbReference>
<dbReference type="PANTHER" id="PTHR43479">
    <property type="entry name" value="ACREF/ENVCD OPERON REPRESSOR-RELATED"/>
    <property type="match status" value="1"/>
</dbReference>
<reference evidence="4 5" key="1">
    <citation type="submission" date="2020-08" db="EMBL/GenBank/DDBJ databases">
        <title>Genome public.</title>
        <authorList>
            <person name="Liu C."/>
            <person name="Sun Q."/>
        </authorList>
    </citation>
    <scope>NUCLEOTIDE SEQUENCE [LARGE SCALE GENOMIC DNA]</scope>
    <source>
        <strain evidence="4 5">NSJ-37</strain>
    </source>
</reference>
<dbReference type="Proteomes" id="UP000606193">
    <property type="component" value="Unassembled WGS sequence"/>
</dbReference>
<comment type="caution">
    <text evidence="4">The sequence shown here is derived from an EMBL/GenBank/DDBJ whole genome shotgun (WGS) entry which is preliminary data.</text>
</comment>
<organism evidence="4 5">
    <name type="scientific">Jutongia huaianensis</name>
    <dbReference type="NCBI Taxonomy" id="2763668"/>
    <lineage>
        <taxon>Bacteria</taxon>
        <taxon>Bacillati</taxon>
        <taxon>Bacillota</taxon>
        <taxon>Clostridia</taxon>
        <taxon>Lachnospirales</taxon>
        <taxon>Lachnospiraceae</taxon>
        <taxon>Jutongia</taxon>
    </lineage>
</organism>
<evidence type="ECO:0000256" key="2">
    <source>
        <dbReference type="PROSITE-ProRule" id="PRU00335"/>
    </source>
</evidence>
<dbReference type="Pfam" id="PF00440">
    <property type="entry name" value="TetR_N"/>
    <property type="match status" value="1"/>
</dbReference>
<dbReference type="InterPro" id="IPR050624">
    <property type="entry name" value="HTH-type_Tx_Regulator"/>
</dbReference>
<protein>
    <submittedName>
        <fullName evidence="4">TetR/AcrR family transcriptional regulator</fullName>
    </submittedName>
</protein>
<sequence length="219" mass="25243">MKDEKETRKRLQKCALEEFLEKGFMKASLRSICKKAGVTTGALYFFFEDKDDLFVSLVKEPLAGVREAMEMHFLGEKQAMESGELLSGEVQEGEADDYRTTLNIVHELYRYRDRFRLLLEKSQGSSVEGAVDEVVRICEGHYRMLADMMQQHIGGERIEHDVIHWIAHMQIDVFVYAVTHIDTEEEAVRYMDRAVKYMVCGWYGMFGVTPDMMGSGDIV</sequence>
<dbReference type="EMBL" id="JACRSX010000011">
    <property type="protein sequence ID" value="MBC8562710.1"/>
    <property type="molecule type" value="Genomic_DNA"/>
</dbReference>
<dbReference type="InterPro" id="IPR001647">
    <property type="entry name" value="HTH_TetR"/>
</dbReference>
<evidence type="ECO:0000313" key="5">
    <source>
        <dbReference type="Proteomes" id="UP000606193"/>
    </source>
</evidence>
<dbReference type="Gene3D" id="1.10.357.10">
    <property type="entry name" value="Tetracycline Repressor, domain 2"/>
    <property type="match status" value="1"/>
</dbReference>
<accession>A0ABR7N258</accession>
<dbReference type="PROSITE" id="PS50977">
    <property type="entry name" value="HTH_TETR_2"/>
    <property type="match status" value="1"/>
</dbReference>
<keyword evidence="5" id="KW-1185">Reference proteome</keyword>
<evidence type="ECO:0000259" key="3">
    <source>
        <dbReference type="PROSITE" id="PS50977"/>
    </source>
</evidence>
<proteinExistence type="predicted"/>
<evidence type="ECO:0000256" key="1">
    <source>
        <dbReference type="ARBA" id="ARBA00023125"/>
    </source>
</evidence>
<evidence type="ECO:0000313" key="4">
    <source>
        <dbReference type="EMBL" id="MBC8562710.1"/>
    </source>
</evidence>
<dbReference type="SUPFAM" id="SSF46689">
    <property type="entry name" value="Homeodomain-like"/>
    <property type="match status" value="1"/>
</dbReference>
<dbReference type="PANTHER" id="PTHR43479:SF11">
    <property type="entry name" value="ACREF_ENVCD OPERON REPRESSOR-RELATED"/>
    <property type="match status" value="1"/>
</dbReference>
<dbReference type="PROSITE" id="PS01081">
    <property type="entry name" value="HTH_TETR_1"/>
    <property type="match status" value="1"/>
</dbReference>
<dbReference type="RefSeq" id="WP_249298006.1">
    <property type="nucleotide sequence ID" value="NZ_JACRSX010000011.1"/>
</dbReference>